<keyword evidence="4" id="KW-1185">Reference proteome</keyword>
<comment type="similarity">
    <text evidence="1">Belongs to the thiamine-monophosphate kinase family.</text>
</comment>
<keyword evidence="1" id="KW-0067">ATP-binding</keyword>
<dbReference type="EMBL" id="JAGDYM010000004">
    <property type="protein sequence ID" value="MBO1901087.1"/>
    <property type="molecule type" value="Genomic_DNA"/>
</dbReference>
<dbReference type="PIRSF" id="PIRSF005303">
    <property type="entry name" value="Thiam_monoph_kin"/>
    <property type="match status" value="1"/>
</dbReference>
<dbReference type="SUPFAM" id="SSF55326">
    <property type="entry name" value="PurM N-terminal domain-like"/>
    <property type="match status" value="1"/>
</dbReference>
<feature type="binding site" evidence="1">
    <location>
        <position position="81"/>
    </location>
    <ligand>
        <name>Mg(2+)</name>
        <dbReference type="ChEBI" id="CHEBI:18420"/>
        <label>4</label>
    </ligand>
</feature>
<feature type="binding site" evidence="1">
    <location>
        <position position="329"/>
    </location>
    <ligand>
        <name>substrate</name>
    </ligand>
</feature>
<feature type="binding site" evidence="1">
    <location>
        <position position="59"/>
    </location>
    <ligand>
        <name>substrate</name>
    </ligand>
</feature>
<dbReference type="InterPro" id="IPR036676">
    <property type="entry name" value="PurM-like_C_sf"/>
</dbReference>
<feature type="binding site" evidence="1">
    <location>
        <position position="37"/>
    </location>
    <ligand>
        <name>Mg(2+)</name>
        <dbReference type="ChEBI" id="CHEBI:18420"/>
        <label>4</label>
    </ligand>
</feature>
<feature type="binding site" evidence="1">
    <location>
        <position position="51"/>
    </location>
    <ligand>
        <name>Mg(2+)</name>
        <dbReference type="ChEBI" id="CHEBI:18420"/>
        <label>1</label>
    </ligand>
</feature>
<evidence type="ECO:0000313" key="4">
    <source>
        <dbReference type="Proteomes" id="UP000664382"/>
    </source>
</evidence>
<comment type="caution">
    <text evidence="1">Lacks conserved residue(s) required for the propagation of feature annotation.</text>
</comment>
<protein>
    <recommendedName>
        <fullName evidence="1">Thiamine-monophosphate kinase</fullName>
        <shortName evidence="1">TMP kinase</shortName>
        <shortName evidence="1">Thiamine-phosphate kinase</shortName>
        <ecNumber evidence="1">2.7.4.16</ecNumber>
    </recommendedName>
</protein>
<gene>
    <name evidence="1 3" type="primary">thiL</name>
    <name evidence="3" type="ORF">J4H92_03880</name>
</gene>
<dbReference type="Gene3D" id="3.30.1330.10">
    <property type="entry name" value="PurM-like, N-terminal domain"/>
    <property type="match status" value="1"/>
</dbReference>
<keyword evidence="1 3" id="KW-0418">Kinase</keyword>
<dbReference type="Proteomes" id="UP000664382">
    <property type="component" value="Unassembled WGS sequence"/>
</dbReference>
<keyword evidence="1" id="KW-0460">Magnesium</keyword>
<dbReference type="HAMAP" id="MF_02128">
    <property type="entry name" value="TMP_kinase"/>
    <property type="match status" value="1"/>
</dbReference>
<evidence type="ECO:0000256" key="1">
    <source>
        <dbReference type="HAMAP-Rule" id="MF_02128"/>
    </source>
</evidence>
<feature type="binding site" evidence="1">
    <location>
        <begin position="130"/>
        <end position="131"/>
    </location>
    <ligand>
        <name>ATP</name>
        <dbReference type="ChEBI" id="CHEBI:30616"/>
    </ligand>
</feature>
<feature type="binding site" evidence="1">
    <location>
        <position position="283"/>
    </location>
    <ligand>
        <name>substrate</name>
    </ligand>
</feature>
<evidence type="ECO:0000259" key="2">
    <source>
        <dbReference type="Pfam" id="PF00586"/>
    </source>
</evidence>
<dbReference type="InterPro" id="IPR036921">
    <property type="entry name" value="PurM-like_N_sf"/>
</dbReference>
<dbReference type="SUPFAM" id="SSF56042">
    <property type="entry name" value="PurM C-terminal domain-like"/>
    <property type="match status" value="1"/>
</dbReference>
<dbReference type="EC" id="2.7.4.16" evidence="1"/>
<dbReference type="Gene3D" id="3.90.650.10">
    <property type="entry name" value="PurM-like C-terminal domain"/>
    <property type="match status" value="1"/>
</dbReference>
<comment type="miscellaneous">
    <text evidence="1">Reaction mechanism of ThiL seems to utilize a direct, inline transfer of the gamma-phosphate of ATP to TMP rather than a phosphorylated enzyme intermediate.</text>
</comment>
<feature type="binding site" evidence="1">
    <location>
        <position position="156"/>
    </location>
    <ligand>
        <name>ATP</name>
        <dbReference type="ChEBI" id="CHEBI:30616"/>
    </ligand>
</feature>
<comment type="pathway">
    <text evidence="1">Cofactor biosynthesis; thiamine diphosphate biosynthesis; thiamine diphosphate from thiamine phosphate: step 1/1.</text>
</comment>
<sequence length="339" mass="34322">MQDSELSVAEAGESGALRRVLARLSPARAARLGPGDDCAVLAFDGDAVVTTDTMIEGPDFRLAWHSGFDLGWKLAATNLSDVAAMGAAPTALTVSLACHERTPVALLEEIAAGLDAACRELAPGCGVVGGDLGRAPVLVVSATALGELGGRAPVLRSGARPGDVVAYAGYLGLAGLGLSLLFRESADPDGAAHAGGLARLRERHPVELAAQLAPKPPIAAGVLASAAGATAMMDVSDSLSLDAARLARASGAILDLASGRLERGFSVQRGVRVPLPAMLTGGEDHGLLATFPRDAALPEGFVVIGEVRAATAEAPELRLDGAPCRPGGWDPYTVRPPGS</sequence>
<dbReference type="GO" id="GO:0000287">
    <property type="term" value="F:magnesium ion binding"/>
    <property type="evidence" value="ECO:0007669"/>
    <property type="project" value="UniProtKB-UniRule"/>
</dbReference>
<keyword evidence="1 3" id="KW-0808">Transferase</keyword>
<comment type="caution">
    <text evidence="3">The sequence shown here is derived from an EMBL/GenBank/DDBJ whole genome shotgun (WGS) entry which is preliminary data.</text>
</comment>
<dbReference type="GO" id="GO:0009030">
    <property type="term" value="F:thiamine-phosphate kinase activity"/>
    <property type="evidence" value="ECO:0007669"/>
    <property type="project" value="UniProtKB-UniRule"/>
</dbReference>
<feature type="binding site" evidence="1">
    <location>
        <position position="50"/>
    </location>
    <ligand>
        <name>Mg(2+)</name>
        <dbReference type="ChEBI" id="CHEBI:18420"/>
        <label>4</label>
    </ligand>
</feature>
<organism evidence="3 4">
    <name type="scientific">Leucobacter weissii</name>
    <dbReference type="NCBI Taxonomy" id="1983706"/>
    <lineage>
        <taxon>Bacteria</taxon>
        <taxon>Bacillati</taxon>
        <taxon>Actinomycetota</taxon>
        <taxon>Actinomycetes</taxon>
        <taxon>Micrococcales</taxon>
        <taxon>Microbacteriaceae</taxon>
        <taxon>Leucobacter</taxon>
    </lineage>
</organism>
<dbReference type="NCBIfam" id="TIGR01379">
    <property type="entry name" value="thiL"/>
    <property type="match status" value="1"/>
</dbReference>
<feature type="domain" description="PurM-like N-terminal" evidence="2">
    <location>
        <begin position="35"/>
        <end position="147"/>
    </location>
</feature>
<feature type="binding site" evidence="1">
    <location>
        <position position="52"/>
    </location>
    <ligand>
        <name>Mg(2+)</name>
        <dbReference type="ChEBI" id="CHEBI:18420"/>
        <label>2</label>
    </ligand>
</feature>
<feature type="binding site" evidence="1">
    <location>
        <position position="131"/>
    </location>
    <ligand>
        <name>Mg(2+)</name>
        <dbReference type="ChEBI" id="CHEBI:18420"/>
        <label>1</label>
    </ligand>
</feature>
<dbReference type="PANTHER" id="PTHR30270:SF0">
    <property type="entry name" value="THIAMINE-MONOPHOSPHATE KINASE"/>
    <property type="match status" value="1"/>
</dbReference>
<proteinExistence type="inferred from homology"/>
<dbReference type="InterPro" id="IPR016188">
    <property type="entry name" value="PurM-like_N"/>
</dbReference>
<dbReference type="CDD" id="cd02194">
    <property type="entry name" value="ThiL"/>
    <property type="match status" value="1"/>
</dbReference>
<keyword evidence="1" id="KW-0479">Metal-binding</keyword>
<dbReference type="GO" id="GO:0005524">
    <property type="term" value="F:ATP binding"/>
    <property type="evidence" value="ECO:0007669"/>
    <property type="project" value="UniProtKB-UniRule"/>
</dbReference>
<feature type="binding site" evidence="1">
    <location>
        <position position="81"/>
    </location>
    <ligand>
        <name>Mg(2+)</name>
        <dbReference type="ChEBI" id="CHEBI:18420"/>
        <label>2</label>
    </ligand>
</feature>
<dbReference type="GO" id="GO:0009228">
    <property type="term" value="P:thiamine biosynthetic process"/>
    <property type="evidence" value="ECO:0007669"/>
    <property type="project" value="UniProtKB-KW"/>
</dbReference>
<feature type="binding site" evidence="1">
    <location>
        <position position="236"/>
    </location>
    <ligand>
        <name>ATP</name>
        <dbReference type="ChEBI" id="CHEBI:30616"/>
    </ligand>
</feature>
<feature type="binding site" evidence="1">
    <location>
        <position position="234"/>
    </location>
    <ligand>
        <name>Mg(2+)</name>
        <dbReference type="ChEBI" id="CHEBI:18420"/>
        <label>3</label>
    </ligand>
</feature>
<comment type="catalytic activity">
    <reaction evidence="1">
        <text>thiamine phosphate + ATP = thiamine diphosphate + ADP</text>
        <dbReference type="Rhea" id="RHEA:15913"/>
        <dbReference type="ChEBI" id="CHEBI:30616"/>
        <dbReference type="ChEBI" id="CHEBI:37575"/>
        <dbReference type="ChEBI" id="CHEBI:58937"/>
        <dbReference type="ChEBI" id="CHEBI:456216"/>
        <dbReference type="EC" id="2.7.4.16"/>
    </reaction>
</comment>
<dbReference type="InterPro" id="IPR006283">
    <property type="entry name" value="ThiL-like"/>
</dbReference>
<feature type="binding site" evidence="1">
    <location>
        <position position="81"/>
    </location>
    <ligand>
        <name>Mg(2+)</name>
        <dbReference type="ChEBI" id="CHEBI:18420"/>
        <label>3</label>
    </ligand>
</feature>
<feature type="binding site" evidence="1">
    <location>
        <position position="37"/>
    </location>
    <ligand>
        <name>Mg(2+)</name>
        <dbReference type="ChEBI" id="CHEBI:18420"/>
        <label>3</label>
    </ligand>
</feature>
<keyword evidence="1" id="KW-0784">Thiamine biosynthesis</keyword>
<accession>A0A939MM00</accession>
<dbReference type="Pfam" id="PF00586">
    <property type="entry name" value="AIRS"/>
    <property type="match status" value="1"/>
</dbReference>
<dbReference type="PANTHER" id="PTHR30270">
    <property type="entry name" value="THIAMINE-MONOPHOSPHATE KINASE"/>
    <property type="match status" value="1"/>
</dbReference>
<keyword evidence="1" id="KW-0547">Nucleotide-binding</keyword>
<evidence type="ECO:0000313" key="3">
    <source>
        <dbReference type="EMBL" id="MBO1901087.1"/>
    </source>
</evidence>
<dbReference type="AlphaFoldDB" id="A0A939MM00"/>
<comment type="function">
    <text evidence="1">Catalyzes the ATP-dependent phosphorylation of thiamine-monophosphate (TMP) to form thiamine-pyrophosphate (TPP), the active form of vitamin B1.</text>
</comment>
<dbReference type="GO" id="GO:0009229">
    <property type="term" value="P:thiamine diphosphate biosynthetic process"/>
    <property type="evidence" value="ECO:0007669"/>
    <property type="project" value="UniProtKB-UniRule"/>
</dbReference>
<feature type="binding site" evidence="1">
    <location>
        <position position="52"/>
    </location>
    <ligand>
        <name>Mg(2+)</name>
        <dbReference type="ChEBI" id="CHEBI:18420"/>
        <label>1</label>
    </ligand>
</feature>
<dbReference type="RefSeq" id="WP_208096233.1">
    <property type="nucleotide sequence ID" value="NZ_JAGDYM010000004.1"/>
</dbReference>
<reference evidence="3" key="1">
    <citation type="submission" date="2021-03" db="EMBL/GenBank/DDBJ databases">
        <title>Leucobacter chromiisoli sp. nov., isolated from chromium-containing soil of chemical plant.</title>
        <authorList>
            <person name="Xu Z."/>
        </authorList>
    </citation>
    <scope>NUCLEOTIDE SEQUENCE</scope>
    <source>
        <strain evidence="3">S27</strain>
    </source>
</reference>
<feature type="binding site" evidence="1">
    <location>
        <position position="237"/>
    </location>
    <ligand>
        <name>Mg(2+)</name>
        <dbReference type="ChEBI" id="CHEBI:18420"/>
        <label>5</label>
    </ligand>
</feature>
<name>A0A939MM00_9MICO</name>